<feature type="compositionally biased region" description="Polar residues" evidence="1">
    <location>
        <begin position="80"/>
        <end position="94"/>
    </location>
</feature>
<sequence>MSKIFGWSVGRSNTLLTVLIIGLQNLSSNMLCYRKKGTPKGEISYLEAEKARLAEAIETADAAKKGLEKKVEGLEGESIRPSSELEQAKPTAQTRLDEVKPSIVWRKTSASPPVLPTTNSD</sequence>
<evidence type="ECO:0000313" key="3">
    <source>
        <dbReference type="Proteomes" id="UP000077002"/>
    </source>
</evidence>
<reference evidence="2 3" key="1">
    <citation type="submission" date="2016-03" db="EMBL/GenBank/DDBJ databases">
        <title>Draft genome sequence of the Fonsecaea monophora CBS 269.37.</title>
        <authorList>
            <person name="Bombassaro A."/>
            <person name="Vinicius W.A."/>
            <person name="De Hoog S."/>
            <person name="Sun J."/>
            <person name="Souza E.M."/>
            <person name="Raittz R.T."/>
            <person name="Costa F."/>
            <person name="Leao A.C."/>
            <person name="Tadra-Sfeir M.Z."/>
            <person name="Baura V."/>
            <person name="Balsanelli E."/>
            <person name="Pedrosa F.O."/>
            <person name="Moreno L.F."/>
            <person name="Steffens M.B."/>
            <person name="Xi L."/>
            <person name="Bocca A.L."/>
            <person name="Felipe M.S."/>
            <person name="Teixeira M."/>
            <person name="Telles Filho F.Q."/>
            <person name="Azevedo C.M."/>
            <person name="Gomes R."/>
            <person name="Vicente V.A."/>
        </authorList>
    </citation>
    <scope>NUCLEOTIDE SEQUENCE [LARGE SCALE GENOMIC DNA]</scope>
    <source>
        <strain evidence="2 3">CBS 269.37</strain>
    </source>
</reference>
<dbReference type="AlphaFoldDB" id="A0A177EQJ0"/>
<name>A0A177EQJ0_9EURO</name>
<dbReference type="EMBL" id="LVKK01000168">
    <property type="protein sequence ID" value="OAG34275.1"/>
    <property type="molecule type" value="Genomic_DNA"/>
</dbReference>
<dbReference type="RefSeq" id="XP_022506227.1">
    <property type="nucleotide sequence ID" value="XM_022661476.1"/>
</dbReference>
<organism evidence="2 3">
    <name type="scientific">Fonsecaea monophora</name>
    <dbReference type="NCBI Taxonomy" id="254056"/>
    <lineage>
        <taxon>Eukaryota</taxon>
        <taxon>Fungi</taxon>
        <taxon>Dikarya</taxon>
        <taxon>Ascomycota</taxon>
        <taxon>Pezizomycotina</taxon>
        <taxon>Eurotiomycetes</taxon>
        <taxon>Chaetothyriomycetidae</taxon>
        <taxon>Chaetothyriales</taxon>
        <taxon>Herpotrichiellaceae</taxon>
        <taxon>Fonsecaea</taxon>
    </lineage>
</organism>
<proteinExistence type="predicted"/>
<comment type="caution">
    <text evidence="2">The sequence shown here is derived from an EMBL/GenBank/DDBJ whole genome shotgun (WGS) entry which is preliminary data.</text>
</comment>
<feature type="region of interest" description="Disordered" evidence="1">
    <location>
        <begin position="73"/>
        <end position="121"/>
    </location>
</feature>
<keyword evidence="3" id="KW-1185">Reference proteome</keyword>
<accession>A0A177EQJ0</accession>
<dbReference type="GeneID" id="34606679"/>
<evidence type="ECO:0000256" key="1">
    <source>
        <dbReference type="SAM" id="MobiDB-lite"/>
    </source>
</evidence>
<dbReference type="Proteomes" id="UP000077002">
    <property type="component" value="Unassembled WGS sequence"/>
</dbReference>
<protein>
    <submittedName>
        <fullName evidence="2">Uncharacterized protein</fullName>
    </submittedName>
</protein>
<gene>
    <name evidence="2" type="ORF">AYO21_11588</name>
</gene>
<feature type="compositionally biased region" description="Polar residues" evidence="1">
    <location>
        <begin position="108"/>
        <end position="121"/>
    </location>
</feature>
<evidence type="ECO:0000313" key="2">
    <source>
        <dbReference type="EMBL" id="OAG34275.1"/>
    </source>
</evidence>